<evidence type="ECO:0008006" key="5">
    <source>
        <dbReference type="Google" id="ProtNLM"/>
    </source>
</evidence>
<evidence type="ECO:0000259" key="1">
    <source>
        <dbReference type="Pfam" id="PF14764"/>
    </source>
</evidence>
<sequence>MGDPDKEWDFYLRTLSSSARDSNLASDPASDPSLLNSVRKLCQLCKAENSEDLVARVYPHFNKLFQRSVASLPQSKSSYGLLLLDIIQFFLDFGEIVLHDADPSLRSFFRSCLSREFADLTVAEATLHFLNVNKKRLLASFPALLPQFFPLLLKLIAWNGEKLLNSFLKVFPELISPASFLPLFPSLVDLPMLVVALERVERSSGSLIGSSIASIQNTTAPEMLLALMDEAYTGSTIGDGGAGSESEDINAIDSADPLFLELLKDENDGLAERHRTSPSMAAALQAAVNVPQTDRLKQSLKIGPALLDVYCALAIRDVNDSLICALIPLIMARNDVLFPDKNYSYQVRKRLLEFMLASFQRSPNFIALLKKPIMDRLGEAYDSSAKVARSRISDVRVWRRARDYLGLIDDPAISLSVLGPSQGHVQKPGTVNWRDGGTKMIAHIPFYLLGEQEVFAINHLPWINLPAGSPFHDFSFSDIFPRT</sequence>
<dbReference type="Pfam" id="PF14764">
    <property type="entry name" value="SPG48"/>
    <property type="match status" value="1"/>
</dbReference>
<keyword evidence="4" id="KW-1185">Reference proteome</keyword>
<dbReference type="SUPFAM" id="SSF48371">
    <property type="entry name" value="ARM repeat"/>
    <property type="match status" value="1"/>
</dbReference>
<protein>
    <recommendedName>
        <fullName evidence="5">AP-5 complex subunit zeta-1</fullName>
    </recommendedName>
</protein>
<organism evidence="3 4">
    <name type="scientific">Linum tenue</name>
    <dbReference type="NCBI Taxonomy" id="586396"/>
    <lineage>
        <taxon>Eukaryota</taxon>
        <taxon>Viridiplantae</taxon>
        <taxon>Streptophyta</taxon>
        <taxon>Embryophyta</taxon>
        <taxon>Tracheophyta</taxon>
        <taxon>Spermatophyta</taxon>
        <taxon>Magnoliopsida</taxon>
        <taxon>eudicotyledons</taxon>
        <taxon>Gunneridae</taxon>
        <taxon>Pentapetalae</taxon>
        <taxon>rosids</taxon>
        <taxon>fabids</taxon>
        <taxon>Malpighiales</taxon>
        <taxon>Linaceae</taxon>
        <taxon>Linum</taxon>
    </lineage>
</organism>
<dbReference type="AlphaFoldDB" id="A0AAV0H589"/>
<evidence type="ECO:0000313" key="3">
    <source>
        <dbReference type="EMBL" id="CAI0380062.1"/>
    </source>
</evidence>
<dbReference type="PANTHER" id="PTHR47885:SF1">
    <property type="entry name" value="AP-5 COMPLEX SUBUNIT ZETA-1"/>
    <property type="match status" value="1"/>
</dbReference>
<dbReference type="Pfam" id="PF25154">
    <property type="entry name" value="TPR_AP5Z1_C"/>
    <property type="match status" value="1"/>
</dbReference>
<reference evidence="3" key="1">
    <citation type="submission" date="2022-08" db="EMBL/GenBank/DDBJ databases">
        <authorList>
            <person name="Gutierrez-Valencia J."/>
        </authorList>
    </citation>
    <scope>NUCLEOTIDE SEQUENCE</scope>
</reference>
<name>A0AAV0H589_9ROSI</name>
<gene>
    <name evidence="3" type="ORF">LITE_LOCUS2509</name>
</gene>
<evidence type="ECO:0000313" key="4">
    <source>
        <dbReference type="Proteomes" id="UP001154282"/>
    </source>
</evidence>
<evidence type="ECO:0000259" key="2">
    <source>
        <dbReference type="Pfam" id="PF25154"/>
    </source>
</evidence>
<feature type="domain" description="AP-5 complex subunit zeta-1 ARM repeats" evidence="1">
    <location>
        <begin position="30"/>
        <end position="154"/>
    </location>
</feature>
<accession>A0AAV0H589</accession>
<comment type="caution">
    <text evidence="3">The sequence shown here is derived from an EMBL/GenBank/DDBJ whole genome shotgun (WGS) entry which is preliminary data.</text>
</comment>
<dbReference type="Proteomes" id="UP001154282">
    <property type="component" value="Unassembled WGS sequence"/>
</dbReference>
<dbReference type="InterPro" id="IPR056856">
    <property type="entry name" value="TPR_AP5Z1_C"/>
</dbReference>
<proteinExistence type="predicted"/>
<dbReference type="EMBL" id="CAMGYJ010000002">
    <property type="protein sequence ID" value="CAI0380062.1"/>
    <property type="molecule type" value="Genomic_DNA"/>
</dbReference>
<dbReference type="PANTHER" id="PTHR47885">
    <property type="entry name" value="AP-5 COMPLEX SUBUNIT ZETA-1"/>
    <property type="match status" value="1"/>
</dbReference>
<dbReference type="InterPro" id="IPR055450">
    <property type="entry name" value="AP5Z1_ARM"/>
</dbReference>
<dbReference type="InterPro" id="IPR016024">
    <property type="entry name" value="ARM-type_fold"/>
</dbReference>
<feature type="domain" description="AP-5 complex subunit zeta-1 C-terminal TPR" evidence="2">
    <location>
        <begin position="277"/>
        <end position="380"/>
    </location>
</feature>